<proteinExistence type="inferred from homology"/>
<dbReference type="AlphaFoldDB" id="A0A3S0K9C3"/>
<dbReference type="InterPro" id="IPR040285">
    <property type="entry name" value="ProX/PRXD1"/>
</dbReference>
<dbReference type="CDD" id="cd04335">
    <property type="entry name" value="PrdX_deacylase"/>
    <property type="match status" value="1"/>
</dbReference>
<dbReference type="Proteomes" id="UP000277007">
    <property type="component" value="Unassembled WGS sequence"/>
</dbReference>
<evidence type="ECO:0000256" key="1">
    <source>
        <dbReference type="ARBA" id="ARBA00010201"/>
    </source>
</evidence>
<protein>
    <submittedName>
        <fullName evidence="3">Prolyl-tRNA synthetase associated domain-containing protein</fullName>
    </submittedName>
</protein>
<sequence length="182" mass="19478">MTSDGLPDDTTPHLTSEALLQRLADLGLAAETIHHPPVHTVEEAMPFWATLDALHTKNLLLKDAKDQLWLIAAPTDRVIDLKSLPARIGSKRVSFAKEELLFATLGVRQGAVSPFALVNDRAKRVRLVLDAALMAAPRVAFHPLANTATTAVTTDGLRAFLGSLGVEPHIVALDAALVETAS</sequence>
<comment type="caution">
    <text evidence="3">The sequence shown here is derived from an EMBL/GenBank/DDBJ whole genome shotgun (WGS) entry which is preliminary data.</text>
</comment>
<evidence type="ECO:0000259" key="2">
    <source>
        <dbReference type="Pfam" id="PF04073"/>
    </source>
</evidence>
<dbReference type="OrthoDB" id="5145315at2"/>
<name>A0A3S0K9C3_9PROT</name>
<dbReference type="Pfam" id="PF04073">
    <property type="entry name" value="tRNA_edit"/>
    <property type="match status" value="1"/>
</dbReference>
<dbReference type="InterPro" id="IPR036754">
    <property type="entry name" value="YbaK/aa-tRNA-synt-asso_dom_sf"/>
</dbReference>
<dbReference type="SUPFAM" id="SSF55826">
    <property type="entry name" value="YbaK/ProRS associated domain"/>
    <property type="match status" value="1"/>
</dbReference>
<dbReference type="GO" id="GO:0002161">
    <property type="term" value="F:aminoacyl-tRNA deacylase activity"/>
    <property type="evidence" value="ECO:0007669"/>
    <property type="project" value="InterPro"/>
</dbReference>
<evidence type="ECO:0000313" key="4">
    <source>
        <dbReference type="Proteomes" id="UP000277007"/>
    </source>
</evidence>
<dbReference type="EMBL" id="RXMA01000018">
    <property type="protein sequence ID" value="RTR17597.1"/>
    <property type="molecule type" value="Genomic_DNA"/>
</dbReference>
<keyword evidence="3" id="KW-0436">Ligase</keyword>
<evidence type="ECO:0000313" key="3">
    <source>
        <dbReference type="EMBL" id="RTR17597.1"/>
    </source>
</evidence>
<gene>
    <name evidence="3" type="ORF">EJ903_17475</name>
</gene>
<dbReference type="FunFam" id="3.90.960.10:FF:000005">
    <property type="entry name" value="Putative prolyl-tRNA synthetase"/>
    <property type="match status" value="1"/>
</dbReference>
<keyword evidence="4" id="KW-1185">Reference proteome</keyword>
<keyword evidence="3" id="KW-0030">Aminoacyl-tRNA synthetase</keyword>
<feature type="domain" description="YbaK/aminoacyl-tRNA synthetase-associated" evidence="2">
    <location>
        <begin position="35"/>
        <end position="159"/>
    </location>
</feature>
<dbReference type="PANTHER" id="PTHR31423">
    <property type="entry name" value="YBAK DOMAIN-CONTAINING PROTEIN"/>
    <property type="match status" value="1"/>
</dbReference>
<accession>A0A3S0K9C3</accession>
<comment type="similarity">
    <text evidence="1">Belongs to the PRORSD1 family.</text>
</comment>
<reference evidence="3 4" key="1">
    <citation type="submission" date="2018-12" db="EMBL/GenBank/DDBJ databases">
        <authorList>
            <person name="Yang Y."/>
        </authorList>
    </citation>
    <scope>NUCLEOTIDE SEQUENCE [LARGE SCALE GENOMIC DNA]</scope>
    <source>
        <strain evidence="3 4">L-25-5w-1</strain>
    </source>
</reference>
<dbReference type="RefSeq" id="WP_126617814.1">
    <property type="nucleotide sequence ID" value="NZ_JBHUCY010000025.1"/>
</dbReference>
<dbReference type="GO" id="GO:0004812">
    <property type="term" value="F:aminoacyl-tRNA ligase activity"/>
    <property type="evidence" value="ECO:0007669"/>
    <property type="project" value="UniProtKB-KW"/>
</dbReference>
<dbReference type="PANTHER" id="PTHR31423:SF3">
    <property type="entry name" value="PROLYL-TRNA SYNTHETASE ASSOCIATED DOMAIN-CONTAINING PROTEIN 1-RELATED"/>
    <property type="match status" value="1"/>
</dbReference>
<organism evidence="3 4">
    <name type="scientific">Azospirillum griseum</name>
    <dbReference type="NCBI Taxonomy" id="2496639"/>
    <lineage>
        <taxon>Bacteria</taxon>
        <taxon>Pseudomonadati</taxon>
        <taxon>Pseudomonadota</taxon>
        <taxon>Alphaproteobacteria</taxon>
        <taxon>Rhodospirillales</taxon>
        <taxon>Azospirillaceae</taxon>
        <taxon>Azospirillum</taxon>
    </lineage>
</organism>
<dbReference type="Gene3D" id="3.90.960.10">
    <property type="entry name" value="YbaK/aminoacyl-tRNA synthetase-associated domain"/>
    <property type="match status" value="1"/>
</dbReference>
<dbReference type="InterPro" id="IPR007214">
    <property type="entry name" value="YbaK/aa-tRNA-synth-assoc-dom"/>
</dbReference>